<evidence type="ECO:0000256" key="2">
    <source>
        <dbReference type="ARBA" id="ARBA00022517"/>
    </source>
</evidence>
<dbReference type="PANTHER" id="PTHR33867:SF1">
    <property type="entry name" value="RIBOSOME MATURATION FACTOR RIMP"/>
    <property type="match status" value="1"/>
</dbReference>
<name>A0A0P8W5H5_9CLOT</name>
<comment type="function">
    <text evidence="3">Required for maturation of 30S ribosomal subunits.</text>
</comment>
<dbReference type="InterPro" id="IPR028989">
    <property type="entry name" value="RimP_N"/>
</dbReference>
<feature type="domain" description="Ribosome maturation factor RimP N-terminal" evidence="4">
    <location>
        <begin position="14"/>
        <end position="83"/>
    </location>
</feature>
<dbReference type="EMBL" id="LKET01000032">
    <property type="protein sequence ID" value="KPU43906.1"/>
    <property type="molecule type" value="Genomic_DNA"/>
</dbReference>
<dbReference type="PANTHER" id="PTHR33867">
    <property type="entry name" value="RIBOSOME MATURATION FACTOR RIMP"/>
    <property type="match status" value="1"/>
</dbReference>
<dbReference type="SUPFAM" id="SSF75420">
    <property type="entry name" value="YhbC-like, N-terminal domain"/>
    <property type="match status" value="1"/>
</dbReference>
<evidence type="ECO:0000256" key="3">
    <source>
        <dbReference type="HAMAP-Rule" id="MF_01077"/>
    </source>
</evidence>
<keyword evidence="7" id="KW-1185">Reference proteome</keyword>
<dbReference type="HAMAP" id="MF_01077">
    <property type="entry name" value="RimP"/>
    <property type="match status" value="1"/>
</dbReference>
<dbReference type="Gene3D" id="2.30.30.180">
    <property type="entry name" value="Ribosome maturation factor RimP, C-terminal domain"/>
    <property type="match status" value="1"/>
</dbReference>
<dbReference type="InterPro" id="IPR035956">
    <property type="entry name" value="RimP_N_sf"/>
</dbReference>
<dbReference type="Gene3D" id="3.30.300.70">
    <property type="entry name" value="RimP-like superfamily, N-terminal"/>
    <property type="match status" value="1"/>
</dbReference>
<dbReference type="RefSeq" id="WP_054875119.1">
    <property type="nucleotide sequence ID" value="NZ_LKET01000032.1"/>
</dbReference>
<dbReference type="InterPro" id="IPR036847">
    <property type="entry name" value="RimP_C_sf"/>
</dbReference>
<dbReference type="SUPFAM" id="SSF74942">
    <property type="entry name" value="YhbC-like, C-terminal domain"/>
    <property type="match status" value="1"/>
</dbReference>
<protein>
    <recommendedName>
        <fullName evidence="3">Ribosome maturation factor RimP</fullName>
    </recommendedName>
</protein>
<evidence type="ECO:0000256" key="1">
    <source>
        <dbReference type="ARBA" id="ARBA00022490"/>
    </source>
</evidence>
<keyword evidence="1 3" id="KW-0963">Cytoplasm</keyword>
<dbReference type="Pfam" id="PF02576">
    <property type="entry name" value="RimP_N"/>
    <property type="match status" value="1"/>
</dbReference>
<keyword evidence="2 3" id="KW-0690">Ribosome biogenesis</keyword>
<feature type="domain" description="Ribosome maturation factor RimP C-terminal" evidence="5">
    <location>
        <begin position="87"/>
        <end position="152"/>
    </location>
</feature>
<dbReference type="AlphaFoldDB" id="A0A0P8W5H5"/>
<proteinExistence type="inferred from homology"/>
<gene>
    <name evidence="3 6" type="primary">rimP</name>
    <name evidence="6" type="ORF">OXPF_20710</name>
</gene>
<sequence>MAKKKVEETVEELCLPIANRLGLNLIDVEYKKEGSNYVLRIIIDKPQGIVIEDCENLSRELDEKLDELDPIQNAYSLEVQSPGERILVHEREYEYFKDRDVEVKFYEPLEGKKVFEGILKGLKDGNVTIQTEKGEDAQFPMDKIAHVRLKIKL</sequence>
<accession>A0A0P8W5H5</accession>
<evidence type="ECO:0000313" key="6">
    <source>
        <dbReference type="EMBL" id="KPU43906.1"/>
    </source>
</evidence>
<dbReference type="Pfam" id="PF17384">
    <property type="entry name" value="DUF150_C"/>
    <property type="match status" value="1"/>
</dbReference>
<dbReference type="STRING" id="36849.OXPF_20710"/>
<dbReference type="GO" id="GO:0005829">
    <property type="term" value="C:cytosol"/>
    <property type="evidence" value="ECO:0007669"/>
    <property type="project" value="TreeGrafter"/>
</dbReference>
<evidence type="ECO:0000259" key="5">
    <source>
        <dbReference type="Pfam" id="PF17384"/>
    </source>
</evidence>
<organism evidence="6 7">
    <name type="scientific">Oxobacter pfennigii</name>
    <dbReference type="NCBI Taxonomy" id="36849"/>
    <lineage>
        <taxon>Bacteria</taxon>
        <taxon>Bacillati</taxon>
        <taxon>Bacillota</taxon>
        <taxon>Clostridia</taxon>
        <taxon>Eubacteriales</taxon>
        <taxon>Clostridiaceae</taxon>
        <taxon>Oxobacter</taxon>
    </lineage>
</organism>
<dbReference type="FunFam" id="3.30.300.70:FF:000001">
    <property type="entry name" value="Ribosome maturation factor RimP"/>
    <property type="match status" value="1"/>
</dbReference>
<dbReference type="GO" id="GO:0000028">
    <property type="term" value="P:ribosomal small subunit assembly"/>
    <property type="evidence" value="ECO:0007669"/>
    <property type="project" value="TreeGrafter"/>
</dbReference>
<evidence type="ECO:0000259" key="4">
    <source>
        <dbReference type="Pfam" id="PF02576"/>
    </source>
</evidence>
<comment type="caution">
    <text evidence="6">The sequence shown here is derived from an EMBL/GenBank/DDBJ whole genome shotgun (WGS) entry which is preliminary data.</text>
</comment>
<dbReference type="CDD" id="cd01734">
    <property type="entry name" value="YlxS_C"/>
    <property type="match status" value="1"/>
</dbReference>
<reference evidence="6 7" key="1">
    <citation type="submission" date="2015-09" db="EMBL/GenBank/DDBJ databases">
        <title>Genome sequence of Oxobacter pfennigii DSM 3222.</title>
        <authorList>
            <person name="Poehlein A."/>
            <person name="Bengelsdorf F.R."/>
            <person name="Schiel-Bengelsdorf B."/>
            <person name="Duerre P."/>
            <person name="Daniel R."/>
        </authorList>
    </citation>
    <scope>NUCLEOTIDE SEQUENCE [LARGE SCALE GENOMIC DNA]</scope>
    <source>
        <strain evidence="6 7">DSM 3222</strain>
    </source>
</reference>
<comment type="subcellular location">
    <subcellularLocation>
        <location evidence="3">Cytoplasm</location>
    </subcellularLocation>
</comment>
<dbReference type="InterPro" id="IPR003728">
    <property type="entry name" value="Ribosome_maturation_RimP"/>
</dbReference>
<comment type="similarity">
    <text evidence="3">Belongs to the RimP family.</text>
</comment>
<dbReference type="OrthoDB" id="9805006at2"/>
<dbReference type="InterPro" id="IPR028998">
    <property type="entry name" value="RimP_C"/>
</dbReference>
<dbReference type="Proteomes" id="UP000050326">
    <property type="component" value="Unassembled WGS sequence"/>
</dbReference>
<dbReference type="GO" id="GO:0006412">
    <property type="term" value="P:translation"/>
    <property type="evidence" value="ECO:0007669"/>
    <property type="project" value="TreeGrafter"/>
</dbReference>
<evidence type="ECO:0000313" key="7">
    <source>
        <dbReference type="Proteomes" id="UP000050326"/>
    </source>
</evidence>